<dbReference type="GO" id="GO:0000439">
    <property type="term" value="C:transcription factor TFIIH core complex"/>
    <property type="evidence" value="ECO:0007669"/>
    <property type="project" value="UniProtKB-UniRule"/>
</dbReference>
<reference evidence="10" key="1">
    <citation type="submission" date="2011-08" db="EMBL/GenBank/DDBJ databases">
        <authorList>
            <person name="Rombauts S."/>
        </authorList>
    </citation>
    <scope>NUCLEOTIDE SEQUENCE</scope>
    <source>
        <strain evidence="10">London</strain>
    </source>
</reference>
<dbReference type="EnsemblMetazoa" id="tetur169g00010.1">
    <property type="protein sequence ID" value="tetur169g00010.1"/>
    <property type="gene ID" value="tetur169g00010"/>
</dbReference>
<dbReference type="PANTHER" id="PTHR28580:SF1">
    <property type="entry name" value="GENERAL TRANSCRIPTION FACTOR IIH SUBUNIT 5"/>
    <property type="match status" value="1"/>
</dbReference>
<dbReference type="STRING" id="32264.T1KN77"/>
<keyword evidence="3 8" id="KW-0227">DNA damage</keyword>
<evidence type="ECO:0000256" key="6">
    <source>
        <dbReference type="ARBA" id="ARBA00023204"/>
    </source>
</evidence>
<evidence type="ECO:0000256" key="3">
    <source>
        <dbReference type="ARBA" id="ARBA00022763"/>
    </source>
</evidence>
<dbReference type="Pfam" id="PF06331">
    <property type="entry name" value="Tfb5"/>
    <property type="match status" value="1"/>
</dbReference>
<evidence type="ECO:0000256" key="1">
    <source>
        <dbReference type="ARBA" id="ARBA00004123"/>
    </source>
</evidence>
<dbReference type="GO" id="GO:0005675">
    <property type="term" value="C:transcription factor TFIIH holo complex"/>
    <property type="evidence" value="ECO:0007669"/>
    <property type="project" value="TreeGrafter"/>
</dbReference>
<evidence type="ECO:0000256" key="8">
    <source>
        <dbReference type="RuleBase" id="RU368032"/>
    </source>
</evidence>
<reference evidence="9" key="2">
    <citation type="submission" date="2015-06" db="UniProtKB">
        <authorList>
            <consortium name="EnsemblMetazoa"/>
        </authorList>
    </citation>
    <scope>IDENTIFICATION</scope>
</reference>
<dbReference type="SUPFAM" id="SSF142897">
    <property type="entry name" value="TFB5-like"/>
    <property type="match status" value="1"/>
</dbReference>
<dbReference type="Proteomes" id="UP000015104">
    <property type="component" value="Unassembled WGS sequence"/>
</dbReference>
<dbReference type="SMART" id="SM01395">
    <property type="entry name" value="Tbf5"/>
    <property type="match status" value="1"/>
</dbReference>
<keyword evidence="5 8" id="KW-0804">Transcription</keyword>
<dbReference type="EMBL" id="CAEY01000269">
    <property type="status" value="NOT_ANNOTATED_CDS"/>
    <property type="molecule type" value="Genomic_DNA"/>
</dbReference>
<dbReference type="Gene3D" id="3.30.70.1220">
    <property type="entry name" value="TFB5-like"/>
    <property type="match status" value="1"/>
</dbReference>
<keyword evidence="4 8" id="KW-0805">Transcription regulation</keyword>
<evidence type="ECO:0000256" key="4">
    <source>
        <dbReference type="ARBA" id="ARBA00023015"/>
    </source>
</evidence>
<evidence type="ECO:0000313" key="10">
    <source>
        <dbReference type="Proteomes" id="UP000015104"/>
    </source>
</evidence>
<organism evidence="9 10">
    <name type="scientific">Tetranychus urticae</name>
    <name type="common">Two-spotted spider mite</name>
    <dbReference type="NCBI Taxonomy" id="32264"/>
    <lineage>
        <taxon>Eukaryota</taxon>
        <taxon>Metazoa</taxon>
        <taxon>Ecdysozoa</taxon>
        <taxon>Arthropoda</taxon>
        <taxon>Chelicerata</taxon>
        <taxon>Arachnida</taxon>
        <taxon>Acari</taxon>
        <taxon>Acariformes</taxon>
        <taxon>Trombidiformes</taxon>
        <taxon>Prostigmata</taxon>
        <taxon>Eleutherengona</taxon>
        <taxon>Raphignathae</taxon>
        <taxon>Tetranychoidea</taxon>
        <taxon>Tetranychidae</taxon>
        <taxon>Tetranychus</taxon>
    </lineage>
</organism>
<dbReference type="InterPro" id="IPR009400">
    <property type="entry name" value="TFIIH_TTDA/Tfb5"/>
</dbReference>
<dbReference type="PANTHER" id="PTHR28580">
    <property type="entry name" value="GENERAL TRANSCRIPTION FACTOR IIH SUBUNIT 5"/>
    <property type="match status" value="1"/>
</dbReference>
<dbReference type="GO" id="GO:0006294">
    <property type="term" value="P:nucleotide-excision repair, preincision complex assembly"/>
    <property type="evidence" value="ECO:0007669"/>
    <property type="project" value="TreeGrafter"/>
</dbReference>
<comment type="similarity">
    <text evidence="2 8">Belongs to the TFB5 family.</text>
</comment>
<comment type="subcellular location">
    <subcellularLocation>
        <location evidence="1 8">Nucleus</location>
    </subcellularLocation>
</comment>
<dbReference type="GO" id="GO:0006367">
    <property type="term" value="P:transcription initiation at RNA polymerase II promoter"/>
    <property type="evidence" value="ECO:0007669"/>
    <property type="project" value="UniProtKB-UniRule"/>
</dbReference>
<proteinExistence type="inferred from homology"/>
<keyword evidence="6 8" id="KW-0234">DNA repair</keyword>
<name>T1KN77_TETUR</name>
<keyword evidence="7 8" id="KW-0539">Nucleus</keyword>
<dbReference type="InterPro" id="IPR035935">
    <property type="entry name" value="TFB5-like_sf"/>
</dbReference>
<evidence type="ECO:0000256" key="5">
    <source>
        <dbReference type="ARBA" id="ARBA00023163"/>
    </source>
</evidence>
<keyword evidence="10" id="KW-1185">Reference proteome</keyword>
<evidence type="ECO:0000256" key="2">
    <source>
        <dbReference type="ARBA" id="ARBA00007470"/>
    </source>
</evidence>
<protein>
    <recommendedName>
        <fullName evidence="8">General transcription and DNA repair factor IIH subunit TFB5</fullName>
    </recommendedName>
</protein>
<evidence type="ECO:0000256" key="7">
    <source>
        <dbReference type="ARBA" id="ARBA00023242"/>
    </source>
</evidence>
<dbReference type="HOGENOM" id="CLU_166246_4_0_1"/>
<evidence type="ECO:0000313" key="9">
    <source>
        <dbReference type="EnsemblMetazoa" id="tetur169g00010.1"/>
    </source>
</evidence>
<dbReference type="eggNOG" id="KOG3451">
    <property type="taxonomic scope" value="Eukaryota"/>
</dbReference>
<dbReference type="AlphaFoldDB" id="T1KN77"/>
<accession>T1KN77</accession>
<comment type="function">
    <text evidence="8">In NER, TFIIH acts by opening DNA around the lesion to allow the excision of the damaged oligonucleotide and its replacement by a new DNA fragment. In transcription, TFIIH has an essential role in transcription initiation. When the pre-initiation complex (PIC) has been established, TFIIH is required for promoter opening and promoter escape.</text>
</comment>
<comment type="subunit">
    <text evidence="8">Component of the 7-subunit TFIIH core complex.</text>
</comment>
<sequence>MVNVMKGILIECDAQMKQFLLHSLGTKFINQDLDATHLFVSPEIIETLKNKIDDLMDQINYVEM</sequence>